<dbReference type="Proteomes" id="UP001072952">
    <property type="component" value="Unassembled WGS sequence"/>
</dbReference>
<gene>
    <name evidence="1" type="ORF">NW133_04215</name>
</gene>
<accession>A0ABT4BJB4</accession>
<evidence type="ECO:0000313" key="1">
    <source>
        <dbReference type="EMBL" id="MCY1582754.1"/>
    </source>
</evidence>
<keyword evidence="2" id="KW-1185">Reference proteome</keyword>
<proteinExistence type="predicted"/>
<dbReference type="Gene3D" id="3.40.50.12780">
    <property type="entry name" value="N-terminal domain of ligase-like"/>
    <property type="match status" value="1"/>
</dbReference>
<sequence>MEILKKIQVYSERCQKRLALQFEDQRYTYGELQDLIESYAEQLSITPQTKVAVGFHDQAQTLIYYLSLLRCEAVPCVMDPQMV</sequence>
<reference evidence="1" key="2">
    <citation type="submission" date="2022-08" db="EMBL/GenBank/DDBJ databases">
        <authorList>
            <person name="Magnan C."/>
        </authorList>
    </citation>
    <scope>NUCLEOTIDE SEQUENCE</scope>
    <source>
        <strain evidence="1">NSP012P</strain>
    </source>
</reference>
<evidence type="ECO:0008006" key="3">
    <source>
        <dbReference type="Google" id="ProtNLM"/>
    </source>
</evidence>
<protein>
    <recommendedName>
        <fullName evidence="3">AMP-dependent synthetase/ligase domain-containing protein</fullName>
    </recommendedName>
</protein>
<dbReference type="SUPFAM" id="SSF56801">
    <property type="entry name" value="Acetyl-CoA synthetase-like"/>
    <property type="match status" value="1"/>
</dbReference>
<organism evidence="1 2">
    <name type="scientific">Staphylococcus pettenkoferi</name>
    <dbReference type="NCBI Taxonomy" id="170573"/>
    <lineage>
        <taxon>Bacteria</taxon>
        <taxon>Bacillati</taxon>
        <taxon>Bacillota</taxon>
        <taxon>Bacilli</taxon>
        <taxon>Bacillales</taxon>
        <taxon>Staphylococcaceae</taxon>
        <taxon>Staphylococcus</taxon>
    </lineage>
</organism>
<dbReference type="RefSeq" id="WP_242244311.1">
    <property type="nucleotide sequence ID" value="NZ_JALCYB010000006.1"/>
</dbReference>
<dbReference type="InterPro" id="IPR042099">
    <property type="entry name" value="ANL_N_sf"/>
</dbReference>
<evidence type="ECO:0000313" key="2">
    <source>
        <dbReference type="Proteomes" id="UP001072952"/>
    </source>
</evidence>
<dbReference type="EMBL" id="JANSLD010000014">
    <property type="protein sequence ID" value="MCY1582754.1"/>
    <property type="molecule type" value="Genomic_DNA"/>
</dbReference>
<comment type="caution">
    <text evidence="1">The sequence shown here is derived from an EMBL/GenBank/DDBJ whole genome shotgun (WGS) entry which is preliminary data.</text>
</comment>
<reference evidence="1" key="1">
    <citation type="journal article" date="2022" name="Int. J. Mol. Sci.">
        <title>Phenotypic and Genotypic Virulence Characterisation of Staphylococcus pettenkoferi Strains Isolated from Human Bloodstream and Diabetic Foot Infections.</title>
        <authorList>
            <person name="Magnan C."/>
            <person name="Ahmad-Mansour N."/>
            <person name="Pouget C."/>
            <person name="Morsli M."/>
            <person name="Huc-Brandt S."/>
            <person name="Pantel A."/>
            <person name="Dunyach-Remy C."/>
            <person name="Sotto A."/>
            <person name="Molle V."/>
            <person name="Lavigne J.-P."/>
        </authorList>
    </citation>
    <scope>NUCLEOTIDE SEQUENCE</scope>
    <source>
        <strain evidence="1">NSP012P</strain>
    </source>
</reference>
<name>A0ABT4BJB4_9STAP</name>